<evidence type="ECO:0000256" key="6">
    <source>
        <dbReference type="ARBA" id="ARBA00022840"/>
    </source>
</evidence>
<dbReference type="AlphaFoldDB" id="A0A4U8Q3L2"/>
<feature type="domain" description="ABC transporter" evidence="9">
    <location>
        <begin position="22"/>
        <end position="257"/>
    </location>
</feature>
<evidence type="ECO:0000256" key="7">
    <source>
        <dbReference type="ARBA" id="ARBA00022967"/>
    </source>
</evidence>
<comment type="subcellular location">
    <subcellularLocation>
        <location evidence="1">Cell membrane</location>
        <topology evidence="1">Peripheral membrane protein</topology>
    </subcellularLocation>
</comment>
<dbReference type="EMBL" id="QGQD01000083">
    <property type="protein sequence ID" value="TLC98803.1"/>
    <property type="molecule type" value="Genomic_DNA"/>
</dbReference>
<evidence type="ECO:0000256" key="3">
    <source>
        <dbReference type="ARBA" id="ARBA00022475"/>
    </source>
</evidence>
<evidence type="ECO:0000256" key="2">
    <source>
        <dbReference type="ARBA" id="ARBA00022448"/>
    </source>
</evidence>
<dbReference type="PROSITE" id="PS00211">
    <property type="entry name" value="ABC_TRANSPORTER_1"/>
    <property type="match status" value="1"/>
</dbReference>
<keyword evidence="11" id="KW-1185">Reference proteome</keyword>
<proteinExistence type="predicted"/>
<keyword evidence="10" id="KW-0378">Hydrolase</keyword>
<keyword evidence="4" id="KW-0677">Repeat</keyword>
<dbReference type="CDD" id="cd03216">
    <property type="entry name" value="ABC_Carb_Monos_I"/>
    <property type="match status" value="1"/>
</dbReference>
<reference evidence="10 11" key="1">
    <citation type="journal article" date="2019" name="Anaerobe">
        <title>Detection of Robinsoniella peoriensis in multiple bone samples of a trauma patient.</title>
        <authorList>
            <person name="Schrottner P."/>
            <person name="Hartwich K."/>
            <person name="Bunk B."/>
            <person name="Schober I."/>
            <person name="Helbig S."/>
            <person name="Rudolph W.W."/>
            <person name="Gunzer F."/>
        </authorList>
    </citation>
    <scope>NUCLEOTIDE SEQUENCE [LARGE SCALE GENOMIC DNA]</scope>
    <source>
        <strain evidence="10 11">DSM 106044</strain>
    </source>
</reference>
<dbReference type="Gene3D" id="3.40.50.300">
    <property type="entry name" value="P-loop containing nucleotide triphosphate hydrolases"/>
    <property type="match status" value="2"/>
</dbReference>
<gene>
    <name evidence="10" type="primary">xylG_5</name>
    <name evidence="10" type="ORF">DSM106044_04336</name>
</gene>
<protein>
    <submittedName>
        <fullName evidence="10">Xylose import ATP-binding protein XylG</fullName>
        <ecNumber evidence="10">3.6.3.17</ecNumber>
    </submittedName>
</protein>
<name>A0A4U8Q3L2_9FIRM</name>
<dbReference type="SMART" id="SM00382">
    <property type="entry name" value="AAA"/>
    <property type="match status" value="1"/>
</dbReference>
<dbReference type="PANTHER" id="PTHR43790">
    <property type="entry name" value="CARBOHYDRATE TRANSPORT ATP-BINDING PROTEIN MG119-RELATED"/>
    <property type="match status" value="1"/>
</dbReference>
<keyword evidence="6 10" id="KW-0067">ATP-binding</keyword>
<dbReference type="InterPro" id="IPR003439">
    <property type="entry name" value="ABC_transporter-like_ATP-bd"/>
</dbReference>
<dbReference type="GO" id="GO:0016887">
    <property type="term" value="F:ATP hydrolysis activity"/>
    <property type="evidence" value="ECO:0007669"/>
    <property type="project" value="InterPro"/>
</dbReference>
<dbReference type="InterPro" id="IPR003593">
    <property type="entry name" value="AAA+_ATPase"/>
</dbReference>
<organism evidence="10 11">
    <name type="scientific">Robinsoniella peoriensis</name>
    <dbReference type="NCBI Taxonomy" id="180332"/>
    <lineage>
        <taxon>Bacteria</taxon>
        <taxon>Bacillati</taxon>
        <taxon>Bacillota</taxon>
        <taxon>Clostridia</taxon>
        <taxon>Lachnospirales</taxon>
        <taxon>Lachnospiraceae</taxon>
        <taxon>Robinsoniella</taxon>
    </lineage>
</organism>
<evidence type="ECO:0000256" key="5">
    <source>
        <dbReference type="ARBA" id="ARBA00022741"/>
    </source>
</evidence>
<evidence type="ECO:0000256" key="1">
    <source>
        <dbReference type="ARBA" id="ARBA00004202"/>
    </source>
</evidence>
<dbReference type="Proteomes" id="UP000306509">
    <property type="component" value="Unassembled WGS sequence"/>
</dbReference>
<evidence type="ECO:0000259" key="9">
    <source>
        <dbReference type="PROSITE" id="PS50893"/>
    </source>
</evidence>
<dbReference type="InterPro" id="IPR017871">
    <property type="entry name" value="ABC_transporter-like_CS"/>
</dbReference>
<keyword evidence="2" id="KW-0813">Transport</keyword>
<dbReference type="FunFam" id="3.40.50.300:FF:000127">
    <property type="entry name" value="Ribose import ATP-binding protein RbsA"/>
    <property type="match status" value="1"/>
</dbReference>
<feature type="domain" description="ABC transporter" evidence="9">
    <location>
        <begin position="274"/>
        <end position="520"/>
    </location>
</feature>
<dbReference type="STRING" id="180332.GCA_000797495_02102"/>
<dbReference type="GO" id="GO:0005886">
    <property type="term" value="C:plasma membrane"/>
    <property type="evidence" value="ECO:0007669"/>
    <property type="project" value="UniProtKB-SubCell"/>
</dbReference>
<evidence type="ECO:0000313" key="10">
    <source>
        <dbReference type="EMBL" id="TLC98803.1"/>
    </source>
</evidence>
<dbReference type="SUPFAM" id="SSF52540">
    <property type="entry name" value="P-loop containing nucleoside triphosphate hydrolases"/>
    <property type="match status" value="2"/>
</dbReference>
<evidence type="ECO:0000313" key="11">
    <source>
        <dbReference type="Proteomes" id="UP000306509"/>
    </source>
</evidence>
<dbReference type="CDD" id="cd03215">
    <property type="entry name" value="ABC_Carb_Monos_II"/>
    <property type="match status" value="1"/>
</dbReference>
<dbReference type="InterPro" id="IPR027417">
    <property type="entry name" value="P-loop_NTPase"/>
</dbReference>
<dbReference type="PROSITE" id="PS50893">
    <property type="entry name" value="ABC_TRANSPORTER_2"/>
    <property type="match status" value="2"/>
</dbReference>
<keyword evidence="5" id="KW-0547">Nucleotide-binding</keyword>
<accession>A0A4U8Q3L2</accession>
<keyword evidence="3" id="KW-1003">Cell membrane</keyword>
<sequence>MKGSAAEGTAACMGGDMAEFVIEMNHITKEFGSFKANDDVTLQLRKGEIHALLGENGAGKSTLMSVLFGLYQPEKGQIKMNGKEVKINNPNDANALGIGMVHQHFKLVHNFTVLESIILGRETLKNGFLKMDDARKKVMELSERYHFKIDPDAKISDITVGMQQRVEILKMLYCDNEVLIFDEPTAVLTPQEIDELMKVMKQLVKEGKSLIFITHKLNEIKAVADRCSVLRKGKYIGTIDVKETSKEEMSEMMVGRKVNLNVEKKQQDPGDAVLEIKNLTIKSANSQKDIVKDVSFQVRKGEIVCIAGIDGNGQSELVYGITGLMPLDEGSVSLNGRDITKESIRKKCRDGMAHIPEDRHKHGLVLDFDLQENLVLQSYYTPRFQNHGFLKFQAIREYAKKLITQFDIRCGQGEESVVRGMSGGNQQKAVIARELDRDPDIVVTVQPVRGLDVGAIEYIHKQLVAQRDKGKAVLLVSLELDEVMQLSDRILVMYEGEIVADVKPEEVTVQELGLYMAGTKRSAGYERKA</sequence>
<dbReference type="PANTHER" id="PTHR43790:SF4">
    <property type="entry name" value="GUANOSINE IMPORT ATP-BINDING PROTEIN NUPO"/>
    <property type="match status" value="1"/>
</dbReference>
<keyword evidence="7" id="KW-1278">Translocase</keyword>
<dbReference type="Pfam" id="PF00005">
    <property type="entry name" value="ABC_tran"/>
    <property type="match status" value="2"/>
</dbReference>
<dbReference type="GO" id="GO:0005524">
    <property type="term" value="F:ATP binding"/>
    <property type="evidence" value="ECO:0007669"/>
    <property type="project" value="UniProtKB-KW"/>
</dbReference>
<comment type="caution">
    <text evidence="10">The sequence shown here is derived from an EMBL/GenBank/DDBJ whole genome shotgun (WGS) entry which is preliminary data.</text>
</comment>
<evidence type="ECO:0000256" key="4">
    <source>
        <dbReference type="ARBA" id="ARBA00022737"/>
    </source>
</evidence>
<evidence type="ECO:0000256" key="8">
    <source>
        <dbReference type="ARBA" id="ARBA00023136"/>
    </source>
</evidence>
<dbReference type="EC" id="3.6.3.17" evidence="10"/>
<dbReference type="InterPro" id="IPR050107">
    <property type="entry name" value="ABC_carbohydrate_import_ATPase"/>
</dbReference>
<keyword evidence="8" id="KW-0472">Membrane</keyword>